<keyword evidence="1" id="KW-0472">Membrane</keyword>
<dbReference type="EMBL" id="KN846952">
    <property type="protein sequence ID" value="KIV83488.1"/>
    <property type="molecule type" value="Genomic_DNA"/>
</dbReference>
<keyword evidence="1" id="KW-1133">Transmembrane helix</keyword>
<accession>A0A0D1Z9S9</accession>
<dbReference type="OrthoDB" id="4909484at2759"/>
<reference evidence="2 3" key="1">
    <citation type="submission" date="2015-01" db="EMBL/GenBank/DDBJ databases">
        <title>The Genome Sequence of Exophiala sideris CBS121828.</title>
        <authorList>
            <consortium name="The Broad Institute Genomics Platform"/>
            <person name="Cuomo C."/>
            <person name="de Hoog S."/>
            <person name="Gorbushina A."/>
            <person name="Stielow B."/>
            <person name="Teixiera M."/>
            <person name="Abouelleil A."/>
            <person name="Chapman S.B."/>
            <person name="Priest M."/>
            <person name="Young S.K."/>
            <person name="Wortman J."/>
            <person name="Nusbaum C."/>
            <person name="Birren B."/>
        </authorList>
    </citation>
    <scope>NUCLEOTIDE SEQUENCE [LARGE SCALE GENOMIC DNA]</scope>
    <source>
        <strain evidence="2 3">CBS 121828</strain>
    </source>
</reference>
<evidence type="ECO:0000256" key="1">
    <source>
        <dbReference type="SAM" id="Phobius"/>
    </source>
</evidence>
<feature type="transmembrane region" description="Helical" evidence="1">
    <location>
        <begin position="7"/>
        <end position="26"/>
    </location>
</feature>
<protein>
    <submittedName>
        <fullName evidence="2">Uncharacterized protein</fullName>
    </submittedName>
</protein>
<evidence type="ECO:0000313" key="2">
    <source>
        <dbReference type="EMBL" id="KIV83488.1"/>
    </source>
</evidence>
<gene>
    <name evidence="2" type="ORF">PV11_05509</name>
</gene>
<evidence type="ECO:0000313" key="3">
    <source>
        <dbReference type="Proteomes" id="UP000053599"/>
    </source>
</evidence>
<dbReference type="AlphaFoldDB" id="A0A0D1Z9S9"/>
<feature type="transmembrane region" description="Helical" evidence="1">
    <location>
        <begin position="118"/>
        <end position="143"/>
    </location>
</feature>
<organism evidence="2 3">
    <name type="scientific">Exophiala sideris</name>
    <dbReference type="NCBI Taxonomy" id="1016849"/>
    <lineage>
        <taxon>Eukaryota</taxon>
        <taxon>Fungi</taxon>
        <taxon>Dikarya</taxon>
        <taxon>Ascomycota</taxon>
        <taxon>Pezizomycotina</taxon>
        <taxon>Eurotiomycetes</taxon>
        <taxon>Chaetothyriomycetidae</taxon>
        <taxon>Chaetothyriales</taxon>
        <taxon>Herpotrichiellaceae</taxon>
        <taxon>Exophiala</taxon>
    </lineage>
</organism>
<proteinExistence type="predicted"/>
<name>A0A0D1Z9S9_9EURO</name>
<feature type="transmembrane region" description="Helical" evidence="1">
    <location>
        <begin position="38"/>
        <end position="58"/>
    </location>
</feature>
<dbReference type="Proteomes" id="UP000053599">
    <property type="component" value="Unassembled WGS sequence"/>
</dbReference>
<sequence length="166" mass="17669">MTQHRAGLQIIASGAGLLFMGLLWGLNVPNTPFPRLALTAHIGAMTEGSMILATGLLVKQTDILELSSLQQTVVVWGINAAWVSILSEVINSYWGAKDMLPIAALQARANGGATWQEAIVSISHLVAGPAMIVGFGTLIYELFMGRKGLNVMGKSEETDIASKKVH</sequence>
<dbReference type="HOGENOM" id="CLU_144984_0_0_1"/>
<keyword evidence="1" id="KW-0812">Transmembrane</keyword>